<dbReference type="GO" id="GO:0002189">
    <property type="term" value="C:ribose phosphate diphosphokinase complex"/>
    <property type="evidence" value="ECO:0007669"/>
    <property type="project" value="TreeGrafter"/>
</dbReference>
<dbReference type="InterPro" id="IPR000836">
    <property type="entry name" value="PRTase_dom"/>
</dbReference>
<dbReference type="PANTHER" id="PTHR10210">
    <property type="entry name" value="RIBOSE-PHOSPHATE DIPHOSPHOKINASE FAMILY MEMBER"/>
    <property type="match status" value="1"/>
</dbReference>
<dbReference type="PANTHER" id="PTHR10210:SF32">
    <property type="entry name" value="RIBOSE-PHOSPHATE PYROPHOSPHOKINASE 2"/>
    <property type="match status" value="1"/>
</dbReference>
<dbReference type="Pfam" id="PF13793">
    <property type="entry name" value="Pribosyltran_N"/>
    <property type="match status" value="1"/>
</dbReference>
<evidence type="ECO:0000256" key="2">
    <source>
        <dbReference type="ARBA" id="ARBA00022679"/>
    </source>
</evidence>
<evidence type="ECO:0000256" key="6">
    <source>
        <dbReference type="ARBA" id="ARBA00022777"/>
    </source>
</evidence>
<sequence>MIIIGGSSHPILAQQIAGKLGCDCIIANTKKFADQELKVQVNKDLYGEDVIILQSTTRPANDHLMELLLLADTAKRAGCNSITAVIPYFGYGRQDRPSYEYGPISASLVARIIEISGIDKVVTVDMHSKQSEGFFKIGVKNLDSTDCFINALQKNSNYMVISPDVGGLPRARILASKLETVLAIINKTRDLQGKCIMSDVIGNVTGKDCIIIDDIVDTGGTLCEAGKLLMQSGANSVSACITHAVFSENCIDRISRAGFAEFFITDTVHHQNLPSFINVIQTSELIVKALLKCNK</sequence>
<evidence type="ECO:0000256" key="4">
    <source>
        <dbReference type="ARBA" id="ARBA00022727"/>
    </source>
</evidence>
<keyword evidence="4 10" id="KW-0545">Nucleotide biosynthesis</keyword>
<evidence type="ECO:0000256" key="3">
    <source>
        <dbReference type="ARBA" id="ARBA00022723"/>
    </source>
</evidence>
<dbReference type="GO" id="GO:0006015">
    <property type="term" value="P:5-phosphoribose 1-diphosphate biosynthetic process"/>
    <property type="evidence" value="ECO:0007669"/>
    <property type="project" value="TreeGrafter"/>
</dbReference>
<keyword evidence="2" id="KW-0808">Transferase</keyword>
<comment type="similarity">
    <text evidence="10">Belongs to the ribose-phosphate pyrophosphokinase family.</text>
</comment>
<evidence type="ECO:0000256" key="7">
    <source>
        <dbReference type="ARBA" id="ARBA00022840"/>
    </source>
</evidence>
<keyword evidence="14" id="KW-1185">Reference proteome</keyword>
<evidence type="ECO:0000259" key="11">
    <source>
        <dbReference type="Pfam" id="PF00156"/>
    </source>
</evidence>
<dbReference type="RefSeq" id="WP_104207098.1">
    <property type="nucleotide sequence ID" value="NZ_PHHC01000105.1"/>
</dbReference>
<dbReference type="Pfam" id="PF00156">
    <property type="entry name" value="Pribosyltran"/>
    <property type="match status" value="1"/>
</dbReference>
<dbReference type="NCBIfam" id="TIGR01251">
    <property type="entry name" value="ribP_PPkin"/>
    <property type="match status" value="1"/>
</dbReference>
<gene>
    <name evidence="13" type="ORF">HCUR_01135</name>
</gene>
<keyword evidence="5" id="KW-0547">Nucleotide-binding</keyword>
<dbReference type="GO" id="GO:0005737">
    <property type="term" value="C:cytoplasm"/>
    <property type="evidence" value="ECO:0007669"/>
    <property type="project" value="TreeGrafter"/>
</dbReference>
<proteinExistence type="inferred from homology"/>
<comment type="catalytic activity">
    <reaction evidence="9">
        <text>D-ribose 5-phosphate + ATP = 5-phospho-alpha-D-ribose 1-diphosphate + AMP + H(+)</text>
        <dbReference type="Rhea" id="RHEA:15609"/>
        <dbReference type="ChEBI" id="CHEBI:15378"/>
        <dbReference type="ChEBI" id="CHEBI:30616"/>
        <dbReference type="ChEBI" id="CHEBI:58017"/>
        <dbReference type="ChEBI" id="CHEBI:78346"/>
        <dbReference type="ChEBI" id="CHEBI:456215"/>
        <dbReference type="EC" id="2.7.6.1"/>
    </reaction>
</comment>
<keyword evidence="7" id="KW-0067">ATP-binding</keyword>
<dbReference type="InterPro" id="IPR029099">
    <property type="entry name" value="Pribosyltran_N"/>
</dbReference>
<dbReference type="GO" id="GO:0006164">
    <property type="term" value="P:purine nucleotide biosynthetic process"/>
    <property type="evidence" value="ECO:0007669"/>
    <property type="project" value="TreeGrafter"/>
</dbReference>
<evidence type="ECO:0000313" key="14">
    <source>
        <dbReference type="Proteomes" id="UP000239425"/>
    </source>
</evidence>
<protein>
    <recommendedName>
        <fullName evidence="1">ribose-phosphate diphosphokinase</fullName>
        <ecNumber evidence="1">2.7.6.1</ecNumber>
    </recommendedName>
</protein>
<evidence type="ECO:0000313" key="13">
    <source>
        <dbReference type="EMBL" id="PPE03396.1"/>
    </source>
</evidence>
<name>A0A2S5R7T2_9PROT</name>
<evidence type="ECO:0000256" key="10">
    <source>
        <dbReference type="RuleBase" id="RU004324"/>
    </source>
</evidence>
<keyword evidence="6 13" id="KW-0418">Kinase</keyword>
<dbReference type="InterPro" id="IPR029057">
    <property type="entry name" value="PRTase-like"/>
</dbReference>
<evidence type="ECO:0000256" key="9">
    <source>
        <dbReference type="ARBA" id="ARBA00049535"/>
    </source>
</evidence>
<comment type="caution">
    <text evidence="13">The sequence shown here is derived from an EMBL/GenBank/DDBJ whole genome shotgun (WGS) entry which is preliminary data.</text>
</comment>
<dbReference type="CDD" id="cd06223">
    <property type="entry name" value="PRTases_typeI"/>
    <property type="match status" value="1"/>
</dbReference>
<dbReference type="SUPFAM" id="SSF53271">
    <property type="entry name" value="PRTase-like"/>
    <property type="match status" value="2"/>
</dbReference>
<keyword evidence="8" id="KW-0460">Magnesium</keyword>
<dbReference type="EMBL" id="PHHC01000105">
    <property type="protein sequence ID" value="PPE03396.1"/>
    <property type="molecule type" value="Genomic_DNA"/>
</dbReference>
<dbReference type="FunFam" id="3.40.50.2020:FF:000007">
    <property type="entry name" value="Ribose-phosphate pyrophosphokinase"/>
    <property type="match status" value="1"/>
</dbReference>
<dbReference type="SMART" id="SM01400">
    <property type="entry name" value="Pribosyltran_N"/>
    <property type="match status" value="1"/>
</dbReference>
<evidence type="ECO:0000256" key="8">
    <source>
        <dbReference type="ARBA" id="ARBA00022842"/>
    </source>
</evidence>
<dbReference type="InterPro" id="IPR005946">
    <property type="entry name" value="Rib-P_diPkinase"/>
</dbReference>
<evidence type="ECO:0000259" key="12">
    <source>
        <dbReference type="Pfam" id="PF13793"/>
    </source>
</evidence>
<dbReference type="GO" id="GO:0000287">
    <property type="term" value="F:magnesium ion binding"/>
    <property type="evidence" value="ECO:0007669"/>
    <property type="project" value="InterPro"/>
</dbReference>
<dbReference type="Gene3D" id="3.40.50.2020">
    <property type="match status" value="2"/>
</dbReference>
<reference evidence="13 14" key="1">
    <citation type="submission" date="2017-11" db="EMBL/GenBank/DDBJ databases">
        <title>Comparative genomic analysis of Holospora spp., intranuclear symbionts of paramecia.</title>
        <authorList>
            <person name="Garushyants S.K."/>
            <person name="Beliavskaya A."/>
            <person name="Malko D.B."/>
            <person name="Logacheva M.D."/>
            <person name="Rautian M.S."/>
            <person name="Gelfand M.S."/>
        </authorList>
    </citation>
    <scope>NUCLEOTIDE SEQUENCE [LARGE SCALE GENOMIC DNA]</scope>
    <source>
        <strain evidence="14">02AZ16</strain>
    </source>
</reference>
<evidence type="ECO:0000256" key="5">
    <source>
        <dbReference type="ARBA" id="ARBA00022741"/>
    </source>
</evidence>
<dbReference type="Proteomes" id="UP000239425">
    <property type="component" value="Unassembled WGS sequence"/>
</dbReference>
<organism evidence="13 14">
    <name type="scientific">Holospora curviuscula</name>
    <dbReference type="NCBI Taxonomy" id="1082868"/>
    <lineage>
        <taxon>Bacteria</taxon>
        <taxon>Pseudomonadati</taxon>
        <taxon>Pseudomonadota</taxon>
        <taxon>Alphaproteobacteria</taxon>
        <taxon>Holosporales</taxon>
        <taxon>Holosporaceae</taxon>
        <taxon>Holospora</taxon>
    </lineage>
</organism>
<dbReference type="OrthoDB" id="9777067at2"/>
<accession>A0A2S5R7T2</accession>
<dbReference type="NCBIfam" id="NF002320">
    <property type="entry name" value="PRK01259.1"/>
    <property type="match status" value="1"/>
</dbReference>
<keyword evidence="3" id="KW-0479">Metal-binding</keyword>
<dbReference type="GO" id="GO:0005524">
    <property type="term" value="F:ATP binding"/>
    <property type="evidence" value="ECO:0007669"/>
    <property type="project" value="UniProtKB-KW"/>
</dbReference>
<dbReference type="GO" id="GO:0016301">
    <property type="term" value="F:kinase activity"/>
    <property type="evidence" value="ECO:0007669"/>
    <property type="project" value="UniProtKB-KW"/>
</dbReference>
<dbReference type="GO" id="GO:0004749">
    <property type="term" value="F:ribose phosphate diphosphokinase activity"/>
    <property type="evidence" value="ECO:0007669"/>
    <property type="project" value="UniProtKB-EC"/>
</dbReference>
<dbReference type="EC" id="2.7.6.1" evidence="1"/>
<feature type="domain" description="Ribose-phosphate pyrophosphokinase N-terminal" evidence="12">
    <location>
        <begin position="1"/>
        <end position="117"/>
    </location>
</feature>
<dbReference type="AlphaFoldDB" id="A0A2S5R7T2"/>
<evidence type="ECO:0000256" key="1">
    <source>
        <dbReference type="ARBA" id="ARBA00013247"/>
    </source>
</evidence>
<feature type="domain" description="Phosphoribosyltransferase" evidence="11">
    <location>
        <begin position="153"/>
        <end position="244"/>
    </location>
</feature>